<reference evidence="3" key="1">
    <citation type="journal article" date="2019" name="Int. J. Syst. Evol. Microbiol.">
        <title>The Global Catalogue of Microorganisms (GCM) 10K type strain sequencing project: providing services to taxonomists for standard genome sequencing and annotation.</title>
        <authorList>
            <consortium name="The Broad Institute Genomics Platform"/>
            <consortium name="The Broad Institute Genome Sequencing Center for Infectious Disease"/>
            <person name="Wu L."/>
            <person name="Ma J."/>
        </authorList>
    </citation>
    <scope>NUCLEOTIDE SEQUENCE [LARGE SCALE GENOMIC DNA]</scope>
    <source>
        <strain evidence="3">CCUG 63830</strain>
    </source>
</reference>
<protein>
    <submittedName>
        <fullName evidence="2">Uncharacterized protein</fullName>
    </submittedName>
</protein>
<sequence length="208" mass="22697">MSWPEDTAPPSSQATPALPHRALLGQVLNVVLPGAGFTLLGRWGWHLGWFAVLTVLAVCGDHLSQRANTSLPLVLPLLGWLVLMLHFRQVGAEPPAWGLLPPHRQLALILGHLVVGSALFWWFQAPQSSRTPEMSRLEHNWERQVATEAYQLALTQYALDTLRAGPCVLDDLSPGMQAALAACSVQLSDTGFPTLNLTFQSGQTLQMP</sequence>
<dbReference type="RefSeq" id="WP_224604844.1">
    <property type="nucleotide sequence ID" value="NZ_JAIQXV010000002.1"/>
</dbReference>
<name>A0ABW1ZKF3_9DEIO</name>
<evidence type="ECO:0000313" key="2">
    <source>
        <dbReference type="EMBL" id="MFC6660938.1"/>
    </source>
</evidence>
<keyword evidence="1" id="KW-0472">Membrane</keyword>
<keyword evidence="1" id="KW-1133">Transmembrane helix</keyword>
<evidence type="ECO:0000313" key="3">
    <source>
        <dbReference type="Proteomes" id="UP001596317"/>
    </source>
</evidence>
<gene>
    <name evidence="2" type="ORF">ACFP90_11685</name>
</gene>
<proteinExistence type="predicted"/>
<feature type="transmembrane region" description="Helical" evidence="1">
    <location>
        <begin position="107"/>
        <end position="125"/>
    </location>
</feature>
<dbReference type="Proteomes" id="UP001596317">
    <property type="component" value="Unassembled WGS sequence"/>
</dbReference>
<comment type="caution">
    <text evidence="2">The sequence shown here is derived from an EMBL/GenBank/DDBJ whole genome shotgun (WGS) entry which is preliminary data.</text>
</comment>
<dbReference type="EMBL" id="JBHSWB010000001">
    <property type="protein sequence ID" value="MFC6660938.1"/>
    <property type="molecule type" value="Genomic_DNA"/>
</dbReference>
<feature type="transmembrane region" description="Helical" evidence="1">
    <location>
        <begin position="70"/>
        <end position="87"/>
    </location>
</feature>
<keyword evidence="3" id="KW-1185">Reference proteome</keyword>
<feature type="transmembrane region" description="Helical" evidence="1">
    <location>
        <begin position="43"/>
        <end position="63"/>
    </location>
</feature>
<accession>A0ABW1ZKF3</accession>
<keyword evidence="1" id="KW-0812">Transmembrane</keyword>
<evidence type="ECO:0000256" key="1">
    <source>
        <dbReference type="SAM" id="Phobius"/>
    </source>
</evidence>
<organism evidence="2 3">
    <name type="scientific">Deinococcus multiflagellatus</name>
    <dbReference type="NCBI Taxonomy" id="1656887"/>
    <lineage>
        <taxon>Bacteria</taxon>
        <taxon>Thermotogati</taxon>
        <taxon>Deinococcota</taxon>
        <taxon>Deinococci</taxon>
        <taxon>Deinococcales</taxon>
        <taxon>Deinococcaceae</taxon>
        <taxon>Deinococcus</taxon>
    </lineage>
</organism>